<sequence length="152" mass="17332">MTCGYAMNQNQTIDYFLKTGWQTIANKYNQIASQHGFTQAAGYILINIHKEGTPVSQIANLTGVKTTSLSRVLNNLESLGFIYRETSTTDKRSVKVYLTELGREKRRIAKDVVRNFNQYLAENFSEEERNQLIASLAKLNELASNYREEVVI</sequence>
<evidence type="ECO:0000256" key="3">
    <source>
        <dbReference type="ARBA" id="ARBA00023163"/>
    </source>
</evidence>
<dbReference type="Gene3D" id="1.10.10.10">
    <property type="entry name" value="Winged helix-like DNA-binding domain superfamily/Winged helix DNA-binding domain"/>
    <property type="match status" value="1"/>
</dbReference>
<keyword evidence="3" id="KW-0804">Transcription</keyword>
<dbReference type="EMBL" id="LR590484">
    <property type="protein sequence ID" value="VTR38102.1"/>
    <property type="molecule type" value="Genomic_DNA"/>
</dbReference>
<dbReference type="InterPro" id="IPR036390">
    <property type="entry name" value="WH_DNA-bd_sf"/>
</dbReference>
<dbReference type="CDD" id="cd00090">
    <property type="entry name" value="HTH_ARSR"/>
    <property type="match status" value="1"/>
</dbReference>
<dbReference type="InterPro" id="IPR023187">
    <property type="entry name" value="Tscrpt_reg_MarR-type_CS"/>
</dbReference>
<organism evidence="5 6">
    <name type="scientific">Sphingobacterium thalpophilum</name>
    <dbReference type="NCBI Taxonomy" id="259"/>
    <lineage>
        <taxon>Bacteria</taxon>
        <taxon>Pseudomonadati</taxon>
        <taxon>Bacteroidota</taxon>
        <taxon>Sphingobacteriia</taxon>
        <taxon>Sphingobacteriales</taxon>
        <taxon>Sphingobacteriaceae</taxon>
        <taxon>Sphingobacterium</taxon>
    </lineage>
</organism>
<evidence type="ECO:0000256" key="2">
    <source>
        <dbReference type="ARBA" id="ARBA00023125"/>
    </source>
</evidence>
<keyword evidence="1" id="KW-0805">Transcription regulation</keyword>
<name>A0A4U9V060_9SPHI</name>
<evidence type="ECO:0000313" key="6">
    <source>
        <dbReference type="Proteomes" id="UP000308196"/>
    </source>
</evidence>
<dbReference type="AlphaFoldDB" id="A0A4U9V060"/>
<dbReference type="PANTHER" id="PTHR33164:SF89">
    <property type="entry name" value="MARR FAMILY REGULATORY PROTEIN"/>
    <property type="match status" value="1"/>
</dbReference>
<dbReference type="GO" id="GO:0006950">
    <property type="term" value="P:response to stress"/>
    <property type="evidence" value="ECO:0007669"/>
    <property type="project" value="TreeGrafter"/>
</dbReference>
<dbReference type="GO" id="GO:0003677">
    <property type="term" value="F:DNA binding"/>
    <property type="evidence" value="ECO:0007669"/>
    <property type="project" value="UniProtKB-KW"/>
</dbReference>
<dbReference type="PANTHER" id="PTHR33164">
    <property type="entry name" value="TRANSCRIPTIONAL REGULATOR, MARR FAMILY"/>
    <property type="match status" value="1"/>
</dbReference>
<dbReference type="InterPro" id="IPR011991">
    <property type="entry name" value="ArsR-like_HTH"/>
</dbReference>
<dbReference type="STRING" id="1123265.GCA_000686625_00850"/>
<dbReference type="PRINTS" id="PR00598">
    <property type="entry name" value="HTHMARR"/>
</dbReference>
<dbReference type="PROSITE" id="PS01117">
    <property type="entry name" value="HTH_MARR_1"/>
    <property type="match status" value="1"/>
</dbReference>
<dbReference type="InterPro" id="IPR039422">
    <property type="entry name" value="MarR/SlyA-like"/>
</dbReference>
<gene>
    <name evidence="5" type="primary">slyA_2</name>
    <name evidence="5" type="ORF">NCTC11429_01982</name>
</gene>
<evidence type="ECO:0000313" key="5">
    <source>
        <dbReference type="EMBL" id="VTR38102.1"/>
    </source>
</evidence>
<feature type="domain" description="HTH marR-type" evidence="4">
    <location>
        <begin position="1"/>
        <end position="141"/>
    </location>
</feature>
<dbReference type="SMART" id="SM00347">
    <property type="entry name" value="HTH_MARR"/>
    <property type="match status" value="1"/>
</dbReference>
<reference evidence="5 6" key="1">
    <citation type="submission" date="2019-05" db="EMBL/GenBank/DDBJ databases">
        <authorList>
            <consortium name="Pathogen Informatics"/>
        </authorList>
    </citation>
    <scope>NUCLEOTIDE SEQUENCE [LARGE SCALE GENOMIC DNA]</scope>
    <source>
        <strain evidence="5 6">NCTC11429</strain>
    </source>
</reference>
<dbReference type="SUPFAM" id="SSF46785">
    <property type="entry name" value="Winged helix' DNA-binding domain"/>
    <property type="match status" value="1"/>
</dbReference>
<dbReference type="InterPro" id="IPR036388">
    <property type="entry name" value="WH-like_DNA-bd_sf"/>
</dbReference>
<dbReference type="KEGG" id="stha:NCTC11429_01982"/>
<dbReference type="InterPro" id="IPR000835">
    <property type="entry name" value="HTH_MarR-typ"/>
</dbReference>
<protein>
    <submittedName>
        <fullName evidence="5">Salmolysin</fullName>
    </submittedName>
</protein>
<evidence type="ECO:0000256" key="1">
    <source>
        <dbReference type="ARBA" id="ARBA00023015"/>
    </source>
</evidence>
<proteinExistence type="predicted"/>
<accession>A0A4U9V060</accession>
<dbReference type="GO" id="GO:0003700">
    <property type="term" value="F:DNA-binding transcription factor activity"/>
    <property type="evidence" value="ECO:0007669"/>
    <property type="project" value="InterPro"/>
</dbReference>
<dbReference type="Proteomes" id="UP000308196">
    <property type="component" value="Chromosome"/>
</dbReference>
<dbReference type="Pfam" id="PF12802">
    <property type="entry name" value="MarR_2"/>
    <property type="match status" value="1"/>
</dbReference>
<evidence type="ECO:0000259" key="4">
    <source>
        <dbReference type="PROSITE" id="PS50995"/>
    </source>
</evidence>
<dbReference type="PROSITE" id="PS50995">
    <property type="entry name" value="HTH_MARR_2"/>
    <property type="match status" value="1"/>
</dbReference>
<keyword evidence="2" id="KW-0238">DNA-binding</keyword>